<dbReference type="AlphaFoldDB" id="A0A3D2X6V2"/>
<dbReference type="InterPro" id="IPR016181">
    <property type="entry name" value="Acyl_CoA_acyltransferase"/>
</dbReference>
<reference evidence="2 3" key="1">
    <citation type="journal article" date="2018" name="Nat. Biotechnol.">
        <title>A standardized bacterial taxonomy based on genome phylogeny substantially revises the tree of life.</title>
        <authorList>
            <person name="Parks D.H."/>
            <person name="Chuvochina M."/>
            <person name="Waite D.W."/>
            <person name="Rinke C."/>
            <person name="Skarshewski A."/>
            <person name="Chaumeil P.A."/>
            <person name="Hugenholtz P."/>
        </authorList>
    </citation>
    <scope>NUCLEOTIDE SEQUENCE [LARGE SCALE GENOMIC DNA]</scope>
    <source>
        <strain evidence="2">UBA11728</strain>
    </source>
</reference>
<sequence length="259" mass="29894">MYQLEQQEMNLIQPFYEKSTDSTIYACLDGYMGKAFVDDKESIHHTIILQGDFVFPSNLGEFHEETAERMIKGLLSYKDKGNMLMVPQTKECEKFFKNSEMFSSFPRYHLNSPSFEQFDPMKLKEFCNGLSKEYSFHRIDEALYERVMSEDWSRDFCSNFASVDDFLQHGIGILVMKGEEICCGASSYTAYRKGIEIEIVTQKDYRNLGLATACGAKLILTCLDEGKLPHWDAANETSVRLAMRLGYDYVGPYDTYCFK</sequence>
<comment type="caution">
    <text evidence="2">The sequence shown here is derived from an EMBL/GenBank/DDBJ whole genome shotgun (WGS) entry which is preliminary data.</text>
</comment>
<gene>
    <name evidence="2" type="ORF">DHW61_06615</name>
</gene>
<dbReference type="PANTHER" id="PTHR31143">
    <property type="match status" value="1"/>
</dbReference>
<dbReference type="EMBL" id="DPVV01000223">
    <property type="protein sequence ID" value="HCL02078.1"/>
    <property type="molecule type" value="Genomic_DNA"/>
</dbReference>
<proteinExistence type="predicted"/>
<dbReference type="InterPro" id="IPR000182">
    <property type="entry name" value="GNAT_dom"/>
</dbReference>
<feature type="domain" description="N-acetyltransferase" evidence="1">
    <location>
        <begin position="113"/>
        <end position="259"/>
    </location>
</feature>
<evidence type="ECO:0000313" key="3">
    <source>
        <dbReference type="Proteomes" id="UP000262969"/>
    </source>
</evidence>
<dbReference type="SUPFAM" id="SSF55729">
    <property type="entry name" value="Acyl-CoA N-acyltransferases (Nat)"/>
    <property type="match status" value="1"/>
</dbReference>
<organism evidence="2 3">
    <name type="scientific">Lachnoclostridium phytofermentans</name>
    <dbReference type="NCBI Taxonomy" id="66219"/>
    <lineage>
        <taxon>Bacteria</taxon>
        <taxon>Bacillati</taxon>
        <taxon>Bacillota</taxon>
        <taxon>Clostridia</taxon>
        <taxon>Lachnospirales</taxon>
        <taxon>Lachnospiraceae</taxon>
    </lineage>
</organism>
<dbReference type="Pfam" id="PF12746">
    <property type="entry name" value="GNAT_acetyltran"/>
    <property type="match status" value="1"/>
</dbReference>
<evidence type="ECO:0000313" key="2">
    <source>
        <dbReference type="EMBL" id="HCL02078.1"/>
    </source>
</evidence>
<dbReference type="InterPro" id="IPR027365">
    <property type="entry name" value="GNAT_acetyltra_YdfB-like"/>
</dbReference>
<dbReference type="InterPro" id="IPR042573">
    <property type="entry name" value="GNAT_acetyltra_N"/>
</dbReference>
<dbReference type="GO" id="GO:0016747">
    <property type="term" value="F:acyltransferase activity, transferring groups other than amino-acyl groups"/>
    <property type="evidence" value="ECO:0007669"/>
    <property type="project" value="InterPro"/>
</dbReference>
<dbReference type="Proteomes" id="UP000262969">
    <property type="component" value="Unassembled WGS sequence"/>
</dbReference>
<protein>
    <recommendedName>
        <fullName evidence="1">N-acetyltransferase domain-containing protein</fullName>
    </recommendedName>
</protein>
<dbReference type="Gene3D" id="3.40.630.30">
    <property type="match status" value="1"/>
</dbReference>
<name>A0A3D2X6V2_9FIRM</name>
<dbReference type="Gene3D" id="3.40.630.110">
    <property type="entry name" value="GNAT acetyltransferase-like"/>
    <property type="match status" value="1"/>
</dbReference>
<dbReference type="PROSITE" id="PS51186">
    <property type="entry name" value="GNAT"/>
    <property type="match status" value="1"/>
</dbReference>
<evidence type="ECO:0000259" key="1">
    <source>
        <dbReference type="PROSITE" id="PS51186"/>
    </source>
</evidence>
<dbReference type="PANTHER" id="PTHR31143:SF2">
    <property type="entry name" value="FR47-LIKE DOMAIN-CONTAINING PROTEIN-RELATED"/>
    <property type="match status" value="1"/>
</dbReference>
<accession>A0A3D2X6V2</accession>